<dbReference type="AlphaFoldDB" id="A6G0Z4"/>
<dbReference type="RefSeq" id="WP_006970393.1">
    <property type="nucleotide sequence ID" value="NZ_ABCS01000010.1"/>
</dbReference>
<proteinExistence type="predicted"/>
<sequence length="82" mass="8884">MSKYRVYGASGSVYDQVYGEACKRHAPSTEPPLELCKGGSKPCVKWRTTVHNDAGALVGVFCTGYLKQETLVSPEFAARGLD</sequence>
<gene>
    <name evidence="1" type="ORF">PPSIR1_42014</name>
</gene>
<evidence type="ECO:0000313" key="2">
    <source>
        <dbReference type="Proteomes" id="UP000005801"/>
    </source>
</evidence>
<evidence type="ECO:0000313" key="1">
    <source>
        <dbReference type="EMBL" id="EDM80532.1"/>
    </source>
</evidence>
<dbReference type="Proteomes" id="UP000005801">
    <property type="component" value="Unassembled WGS sequence"/>
</dbReference>
<keyword evidence="2" id="KW-1185">Reference proteome</keyword>
<name>A6G0Z4_9BACT</name>
<dbReference type="EMBL" id="ABCS01000010">
    <property type="protein sequence ID" value="EDM80532.1"/>
    <property type="molecule type" value="Genomic_DNA"/>
</dbReference>
<comment type="caution">
    <text evidence="1">The sequence shown here is derived from an EMBL/GenBank/DDBJ whole genome shotgun (WGS) entry which is preliminary data.</text>
</comment>
<accession>A6G0Z4</accession>
<reference evidence="1 2" key="1">
    <citation type="submission" date="2007-06" db="EMBL/GenBank/DDBJ databases">
        <authorList>
            <person name="Shimkets L."/>
            <person name="Ferriera S."/>
            <person name="Johnson J."/>
            <person name="Kravitz S."/>
            <person name="Beeson K."/>
            <person name="Sutton G."/>
            <person name="Rogers Y.-H."/>
            <person name="Friedman R."/>
            <person name="Frazier M."/>
            <person name="Venter J.C."/>
        </authorList>
    </citation>
    <scope>NUCLEOTIDE SEQUENCE [LARGE SCALE GENOMIC DNA]</scope>
    <source>
        <strain evidence="1 2">SIR-1</strain>
    </source>
</reference>
<protein>
    <submittedName>
        <fullName evidence="1">Uncharacterized protein</fullName>
    </submittedName>
</protein>
<organism evidence="1 2">
    <name type="scientific">Plesiocystis pacifica SIR-1</name>
    <dbReference type="NCBI Taxonomy" id="391625"/>
    <lineage>
        <taxon>Bacteria</taxon>
        <taxon>Pseudomonadati</taxon>
        <taxon>Myxococcota</taxon>
        <taxon>Polyangia</taxon>
        <taxon>Nannocystales</taxon>
        <taxon>Nannocystaceae</taxon>
        <taxon>Plesiocystis</taxon>
    </lineage>
</organism>